<comment type="catalytic activity">
    <reaction evidence="13">
        <text>a lipid A disaccharide + ATP = a lipid IVA + ADP + H(+)</text>
        <dbReference type="Rhea" id="RHEA:67840"/>
        <dbReference type="ChEBI" id="CHEBI:15378"/>
        <dbReference type="ChEBI" id="CHEBI:30616"/>
        <dbReference type="ChEBI" id="CHEBI:176343"/>
        <dbReference type="ChEBI" id="CHEBI:176425"/>
        <dbReference type="ChEBI" id="CHEBI:456216"/>
        <dbReference type="EC" id="2.7.1.130"/>
    </reaction>
</comment>
<feature type="transmembrane region" description="Helical" evidence="14">
    <location>
        <begin position="21"/>
        <end position="40"/>
    </location>
</feature>
<evidence type="ECO:0000256" key="13">
    <source>
        <dbReference type="HAMAP-Rule" id="MF_00409"/>
    </source>
</evidence>
<protein>
    <recommendedName>
        <fullName evidence="4 13">Tetraacyldisaccharide 4'-kinase</fullName>
        <ecNumber evidence="3 13">2.7.1.130</ecNumber>
    </recommendedName>
    <alternativeName>
        <fullName evidence="12 13">Lipid A 4'-kinase</fullName>
    </alternativeName>
</protein>
<evidence type="ECO:0000256" key="1">
    <source>
        <dbReference type="ARBA" id="ARBA00002274"/>
    </source>
</evidence>
<evidence type="ECO:0000256" key="2">
    <source>
        <dbReference type="ARBA" id="ARBA00004870"/>
    </source>
</evidence>
<comment type="function">
    <text evidence="1 13">Transfers the gamma-phosphate of ATP to the 4'-position of a tetraacyldisaccharide 1-phosphate intermediate (termed DS-1-P) to form tetraacyldisaccharide 1,4'-bis-phosphate (lipid IVA).</text>
</comment>
<dbReference type="EC" id="2.7.1.130" evidence="3 13"/>
<dbReference type="NCBIfam" id="TIGR00682">
    <property type="entry name" value="lpxK"/>
    <property type="match status" value="1"/>
</dbReference>
<keyword evidence="7 13" id="KW-0808">Transferase</keyword>
<dbReference type="AlphaFoldDB" id="A0A238Y787"/>
<dbReference type="GO" id="GO:0009029">
    <property type="term" value="F:lipid-A 4'-kinase activity"/>
    <property type="evidence" value="ECO:0007669"/>
    <property type="project" value="UniProtKB-UniRule"/>
</dbReference>
<keyword evidence="14" id="KW-1133">Transmembrane helix</keyword>
<sequence length="335" mass="38178">MSQAFQRWMEHQWYHRTAWQIILRPFAWIFWLLMIVRRLAYRVGLLKSRRLPVPVIIVGNIHVGGTGKTPFVIWLVQQLRQNGWYPGVVSRGYGGSALHTQQVKQDSTPEVVGDEPVLLVQRTNVPLYIGRKRSRAARYLLRDYPECNLIISDDGLQHYALKRDIEIAIVDGERMLGNGQLLPAGPLRETSARLKEVDAVVFNGGPPAADSYLMHLVPDTLRQVSYPESKMDISALVGKRVHAVAGIGNPQRFFGQLESMGLIVEAHAFPDHHIYSEADFQFAKDEIVLMTEKDAVKCTGFARDQWWFMPITAEIDRALAEKILTRLTRLIEKEN</sequence>
<feature type="binding site" evidence="13">
    <location>
        <begin position="62"/>
        <end position="69"/>
    </location>
    <ligand>
        <name>ATP</name>
        <dbReference type="ChEBI" id="CHEBI:30616"/>
    </ligand>
</feature>
<dbReference type="GO" id="GO:0005886">
    <property type="term" value="C:plasma membrane"/>
    <property type="evidence" value="ECO:0007669"/>
    <property type="project" value="TreeGrafter"/>
</dbReference>
<dbReference type="GO" id="GO:0009245">
    <property type="term" value="P:lipid A biosynthetic process"/>
    <property type="evidence" value="ECO:0007669"/>
    <property type="project" value="UniProtKB-UniRule"/>
</dbReference>
<dbReference type="PANTHER" id="PTHR42724">
    <property type="entry name" value="TETRAACYLDISACCHARIDE 4'-KINASE"/>
    <property type="match status" value="1"/>
</dbReference>
<dbReference type="Pfam" id="PF02606">
    <property type="entry name" value="LpxK"/>
    <property type="match status" value="1"/>
</dbReference>
<keyword evidence="9 13" id="KW-0418">Kinase</keyword>
<evidence type="ECO:0000256" key="5">
    <source>
        <dbReference type="ARBA" id="ARBA00022516"/>
    </source>
</evidence>
<proteinExistence type="inferred from homology"/>
<comment type="pathway">
    <text evidence="2 13">Glycolipid biosynthesis; lipid IV(A) biosynthesis; lipid IV(A) from (3R)-3-hydroxytetradecanoyl-[acyl-carrier-protein] and UDP-N-acetyl-alpha-D-glucosamine: step 6/6.</text>
</comment>
<dbReference type="GO" id="GO:0005524">
    <property type="term" value="F:ATP binding"/>
    <property type="evidence" value="ECO:0007669"/>
    <property type="project" value="UniProtKB-UniRule"/>
</dbReference>
<gene>
    <name evidence="13" type="primary">lpxK</name>
    <name evidence="15" type="ORF">SAMN05192560_0447</name>
</gene>
<keyword evidence="10 13" id="KW-0067">ATP-binding</keyword>
<dbReference type="SUPFAM" id="SSF52540">
    <property type="entry name" value="P-loop containing nucleoside triphosphate hydrolases"/>
    <property type="match status" value="1"/>
</dbReference>
<keyword evidence="16" id="KW-1185">Reference proteome</keyword>
<evidence type="ECO:0000256" key="14">
    <source>
        <dbReference type="SAM" id="Phobius"/>
    </source>
</evidence>
<evidence type="ECO:0000256" key="9">
    <source>
        <dbReference type="ARBA" id="ARBA00022777"/>
    </source>
</evidence>
<evidence type="ECO:0000313" key="16">
    <source>
        <dbReference type="Proteomes" id="UP000198305"/>
    </source>
</evidence>
<dbReference type="PANTHER" id="PTHR42724:SF1">
    <property type="entry name" value="TETRAACYLDISACCHARIDE 4'-KINASE, MITOCHONDRIAL-RELATED"/>
    <property type="match status" value="1"/>
</dbReference>
<evidence type="ECO:0000256" key="11">
    <source>
        <dbReference type="ARBA" id="ARBA00023098"/>
    </source>
</evidence>
<dbReference type="GO" id="GO:0009244">
    <property type="term" value="P:lipopolysaccharide core region biosynthetic process"/>
    <property type="evidence" value="ECO:0007669"/>
    <property type="project" value="TreeGrafter"/>
</dbReference>
<evidence type="ECO:0000256" key="4">
    <source>
        <dbReference type="ARBA" id="ARBA00016436"/>
    </source>
</evidence>
<keyword evidence="5 13" id="KW-0444">Lipid biosynthesis</keyword>
<evidence type="ECO:0000256" key="3">
    <source>
        <dbReference type="ARBA" id="ARBA00012071"/>
    </source>
</evidence>
<keyword evidence="14" id="KW-0812">Transmembrane</keyword>
<keyword evidence="14" id="KW-0472">Membrane</keyword>
<dbReference type="RefSeq" id="WP_179212035.1">
    <property type="nucleotide sequence ID" value="NZ_FZOA01000001.1"/>
</dbReference>
<organism evidence="15 16">
    <name type="scientific">Methylobacillus rhizosphaerae</name>
    <dbReference type="NCBI Taxonomy" id="551994"/>
    <lineage>
        <taxon>Bacteria</taxon>
        <taxon>Pseudomonadati</taxon>
        <taxon>Pseudomonadota</taxon>
        <taxon>Betaproteobacteria</taxon>
        <taxon>Nitrosomonadales</taxon>
        <taxon>Methylophilaceae</taxon>
        <taxon>Methylobacillus</taxon>
    </lineage>
</organism>
<reference evidence="16" key="1">
    <citation type="submission" date="2017-06" db="EMBL/GenBank/DDBJ databases">
        <authorList>
            <person name="Varghese N."/>
            <person name="Submissions S."/>
        </authorList>
    </citation>
    <scope>NUCLEOTIDE SEQUENCE [LARGE SCALE GENOMIC DNA]</scope>
    <source>
        <strain evidence="16">Ca-68</strain>
    </source>
</reference>
<comment type="similarity">
    <text evidence="13">Belongs to the LpxK family.</text>
</comment>
<evidence type="ECO:0000256" key="10">
    <source>
        <dbReference type="ARBA" id="ARBA00022840"/>
    </source>
</evidence>
<evidence type="ECO:0000256" key="6">
    <source>
        <dbReference type="ARBA" id="ARBA00022556"/>
    </source>
</evidence>
<dbReference type="InterPro" id="IPR003758">
    <property type="entry name" value="LpxK"/>
</dbReference>
<dbReference type="Proteomes" id="UP000198305">
    <property type="component" value="Unassembled WGS sequence"/>
</dbReference>
<dbReference type="InterPro" id="IPR027417">
    <property type="entry name" value="P-loop_NTPase"/>
</dbReference>
<dbReference type="EMBL" id="FZOA01000001">
    <property type="protein sequence ID" value="SNR66199.1"/>
    <property type="molecule type" value="Genomic_DNA"/>
</dbReference>
<evidence type="ECO:0000256" key="7">
    <source>
        <dbReference type="ARBA" id="ARBA00022679"/>
    </source>
</evidence>
<accession>A0A238Y787</accession>
<keyword evidence="11 13" id="KW-0443">Lipid metabolism</keyword>
<dbReference type="UniPathway" id="UPA00359">
    <property type="reaction ID" value="UER00482"/>
</dbReference>
<dbReference type="HAMAP" id="MF_00409">
    <property type="entry name" value="LpxK"/>
    <property type="match status" value="1"/>
</dbReference>
<evidence type="ECO:0000256" key="8">
    <source>
        <dbReference type="ARBA" id="ARBA00022741"/>
    </source>
</evidence>
<name>A0A238Y787_9PROT</name>
<keyword evidence="6 13" id="KW-0441">Lipid A biosynthesis</keyword>
<evidence type="ECO:0000313" key="15">
    <source>
        <dbReference type="EMBL" id="SNR66199.1"/>
    </source>
</evidence>
<keyword evidence="8 13" id="KW-0547">Nucleotide-binding</keyword>
<evidence type="ECO:0000256" key="12">
    <source>
        <dbReference type="ARBA" id="ARBA00029757"/>
    </source>
</evidence>